<accession>A0ABT0GIJ2</accession>
<dbReference type="Pfam" id="PF03652">
    <property type="entry name" value="RuvX"/>
    <property type="match status" value="1"/>
</dbReference>
<sequence>MSGQAGPALGFDVGSRWIGVAIGNRLTGSARPLCVIDREREDVWAVLARLLHEWRPSSLVVGDPLTLDGAEQEATLVARRFARQLEGRLGLPVSLVDERHSSREASEQFARARSRGAARRRDAAQIDAHAAAAILQRWLDAGAPSSPQEAPTP</sequence>
<organism evidence="7 8">
    <name type="scientific">Pseudomarimonas salicorniae</name>
    <dbReference type="NCBI Taxonomy" id="2933270"/>
    <lineage>
        <taxon>Bacteria</taxon>
        <taxon>Pseudomonadati</taxon>
        <taxon>Pseudomonadota</taxon>
        <taxon>Gammaproteobacteria</taxon>
        <taxon>Lysobacterales</taxon>
        <taxon>Lysobacteraceae</taxon>
        <taxon>Pseudomarimonas</taxon>
    </lineage>
</organism>
<dbReference type="InterPro" id="IPR005227">
    <property type="entry name" value="YqgF"/>
</dbReference>
<dbReference type="InterPro" id="IPR006641">
    <property type="entry name" value="YqgF/RNaseH-like_dom"/>
</dbReference>
<dbReference type="GO" id="GO:0016787">
    <property type="term" value="F:hydrolase activity"/>
    <property type="evidence" value="ECO:0007669"/>
    <property type="project" value="UniProtKB-KW"/>
</dbReference>
<dbReference type="Proteomes" id="UP001431449">
    <property type="component" value="Unassembled WGS sequence"/>
</dbReference>
<keyword evidence="2 5" id="KW-0690">Ribosome biogenesis</keyword>
<keyword evidence="8" id="KW-1185">Reference proteome</keyword>
<keyword evidence="3 5" id="KW-0540">Nuclease</keyword>
<dbReference type="RefSeq" id="WP_248209443.1">
    <property type="nucleotide sequence ID" value="NZ_JALNMH010000009.1"/>
</dbReference>
<gene>
    <name evidence="7" type="primary">ruvX</name>
    <name evidence="7" type="ORF">M0G41_11875</name>
</gene>
<dbReference type="InterPro" id="IPR012337">
    <property type="entry name" value="RNaseH-like_sf"/>
</dbReference>
<evidence type="ECO:0000313" key="8">
    <source>
        <dbReference type="Proteomes" id="UP001431449"/>
    </source>
</evidence>
<dbReference type="PANTHER" id="PTHR33317">
    <property type="entry name" value="POLYNUCLEOTIDYL TRANSFERASE, RIBONUCLEASE H-LIKE SUPERFAMILY PROTEIN"/>
    <property type="match status" value="1"/>
</dbReference>
<dbReference type="EC" id="3.1.-.-" evidence="5"/>
<dbReference type="HAMAP" id="MF_00651">
    <property type="entry name" value="Nuclease_YqgF"/>
    <property type="match status" value="1"/>
</dbReference>
<dbReference type="SUPFAM" id="SSF53098">
    <property type="entry name" value="Ribonuclease H-like"/>
    <property type="match status" value="1"/>
</dbReference>
<comment type="subcellular location">
    <subcellularLocation>
        <location evidence="5">Cytoplasm</location>
    </subcellularLocation>
</comment>
<dbReference type="EMBL" id="JALNMH010000009">
    <property type="protein sequence ID" value="MCK7594365.1"/>
    <property type="molecule type" value="Genomic_DNA"/>
</dbReference>
<dbReference type="PANTHER" id="PTHR33317:SF4">
    <property type="entry name" value="POLYNUCLEOTIDYL TRANSFERASE, RIBONUCLEASE H-LIKE SUPERFAMILY PROTEIN"/>
    <property type="match status" value="1"/>
</dbReference>
<reference evidence="7" key="1">
    <citation type="submission" date="2022-04" db="EMBL/GenBank/DDBJ databases">
        <title>Lysobacter sp. CAU 1642 isolated from sea sand.</title>
        <authorList>
            <person name="Kim W."/>
        </authorList>
    </citation>
    <scope>NUCLEOTIDE SEQUENCE</scope>
    <source>
        <strain evidence="7">CAU 1642</strain>
    </source>
</reference>
<keyword evidence="1 5" id="KW-0963">Cytoplasm</keyword>
<feature type="domain" description="YqgF/RNase H-like" evidence="6">
    <location>
        <begin position="6"/>
        <end position="105"/>
    </location>
</feature>
<evidence type="ECO:0000256" key="2">
    <source>
        <dbReference type="ARBA" id="ARBA00022517"/>
    </source>
</evidence>
<evidence type="ECO:0000256" key="4">
    <source>
        <dbReference type="ARBA" id="ARBA00022801"/>
    </source>
</evidence>
<evidence type="ECO:0000256" key="3">
    <source>
        <dbReference type="ARBA" id="ARBA00022722"/>
    </source>
</evidence>
<evidence type="ECO:0000256" key="5">
    <source>
        <dbReference type="HAMAP-Rule" id="MF_00651"/>
    </source>
</evidence>
<evidence type="ECO:0000259" key="6">
    <source>
        <dbReference type="SMART" id="SM00732"/>
    </source>
</evidence>
<proteinExistence type="inferred from homology"/>
<evidence type="ECO:0000313" key="7">
    <source>
        <dbReference type="EMBL" id="MCK7594365.1"/>
    </source>
</evidence>
<dbReference type="Gene3D" id="3.30.420.140">
    <property type="entry name" value="YqgF/RNase H-like domain"/>
    <property type="match status" value="1"/>
</dbReference>
<dbReference type="NCBIfam" id="TIGR00250">
    <property type="entry name" value="RNAse_H_YqgF"/>
    <property type="match status" value="1"/>
</dbReference>
<comment type="similarity">
    <text evidence="5">Belongs to the YqgF HJR family.</text>
</comment>
<comment type="function">
    <text evidence="5">Could be a nuclease involved in processing of the 5'-end of pre-16S rRNA.</text>
</comment>
<protein>
    <recommendedName>
        <fullName evidence="5">Putative pre-16S rRNA nuclease</fullName>
        <ecNumber evidence="5">3.1.-.-</ecNumber>
    </recommendedName>
</protein>
<dbReference type="SMART" id="SM00732">
    <property type="entry name" value="YqgFc"/>
    <property type="match status" value="1"/>
</dbReference>
<dbReference type="CDD" id="cd16964">
    <property type="entry name" value="YqgF"/>
    <property type="match status" value="1"/>
</dbReference>
<comment type="caution">
    <text evidence="7">The sequence shown here is derived from an EMBL/GenBank/DDBJ whole genome shotgun (WGS) entry which is preliminary data.</text>
</comment>
<dbReference type="InterPro" id="IPR037027">
    <property type="entry name" value="YqgF/RNaseH-like_dom_sf"/>
</dbReference>
<evidence type="ECO:0000256" key="1">
    <source>
        <dbReference type="ARBA" id="ARBA00022490"/>
    </source>
</evidence>
<keyword evidence="4 5" id="KW-0378">Hydrolase</keyword>
<name>A0ABT0GIJ2_9GAMM</name>